<dbReference type="InterPro" id="IPR011889">
    <property type="entry name" value="Liste_lipo_26"/>
</dbReference>
<feature type="chain" id="PRO_5006404898" description="DUF5776 domain-containing protein" evidence="2">
    <location>
        <begin position="26"/>
        <end position="596"/>
    </location>
</feature>
<dbReference type="AlphaFoldDB" id="A0A0R1H2M7"/>
<evidence type="ECO:0000313" key="5">
    <source>
        <dbReference type="EMBL" id="KRK37498.1"/>
    </source>
</evidence>
<keyword evidence="2" id="KW-0732">Signal</keyword>
<dbReference type="InterPro" id="IPR032675">
    <property type="entry name" value="LRR_dom_sf"/>
</dbReference>
<evidence type="ECO:0000259" key="4">
    <source>
        <dbReference type="Pfam" id="PF19087"/>
    </source>
</evidence>
<reference evidence="5 6" key="1">
    <citation type="journal article" date="2015" name="Genome Announc.">
        <title>Expanding the biotechnology potential of lactobacilli through comparative genomics of 213 strains and associated genera.</title>
        <authorList>
            <person name="Sun Z."/>
            <person name="Harris H.M."/>
            <person name="McCann A."/>
            <person name="Guo C."/>
            <person name="Argimon S."/>
            <person name="Zhang W."/>
            <person name="Yang X."/>
            <person name="Jeffery I.B."/>
            <person name="Cooney J.C."/>
            <person name="Kagawa T.F."/>
            <person name="Liu W."/>
            <person name="Song Y."/>
            <person name="Salvetti E."/>
            <person name="Wrobel A."/>
            <person name="Rasinkangas P."/>
            <person name="Parkhill J."/>
            <person name="Rea M.C."/>
            <person name="O'Sullivan O."/>
            <person name="Ritari J."/>
            <person name="Douillard F.P."/>
            <person name="Paul Ross R."/>
            <person name="Yang R."/>
            <person name="Briner A.E."/>
            <person name="Felis G.E."/>
            <person name="de Vos W.M."/>
            <person name="Barrangou R."/>
            <person name="Klaenhammer T.R."/>
            <person name="Caufield P.W."/>
            <person name="Cui Y."/>
            <person name="Zhang H."/>
            <person name="O'Toole P.W."/>
        </authorList>
    </citation>
    <scope>NUCLEOTIDE SEQUENCE [LARGE SCALE GENOMIC DNA]</scope>
    <source>
        <strain evidence="5 6">ATCC 53295</strain>
    </source>
</reference>
<dbReference type="Gene3D" id="3.10.20.320">
    <property type="entry name" value="Putative peptidoglycan bound protein (lpxtg motif)"/>
    <property type="match status" value="1"/>
</dbReference>
<dbReference type="EMBL" id="AZCZ01000010">
    <property type="protein sequence ID" value="KRK37498.1"/>
    <property type="molecule type" value="Genomic_DNA"/>
</dbReference>
<dbReference type="Proteomes" id="UP000051176">
    <property type="component" value="Unassembled WGS sequence"/>
</dbReference>
<dbReference type="RefSeq" id="WP_020088233.1">
    <property type="nucleotide sequence ID" value="NZ_AZCZ01000010.1"/>
</dbReference>
<proteinExistence type="predicted"/>
<evidence type="ECO:0000259" key="3">
    <source>
        <dbReference type="Pfam" id="PF06458"/>
    </source>
</evidence>
<dbReference type="InterPro" id="IPR044081">
    <property type="entry name" value="DUF5776"/>
</dbReference>
<keyword evidence="1" id="KW-0677">Repeat</keyword>
<name>A0A0R1H2M7_9LACO</name>
<dbReference type="eggNOG" id="COG4886">
    <property type="taxonomic scope" value="Bacteria"/>
</dbReference>
<evidence type="ECO:0000313" key="6">
    <source>
        <dbReference type="Proteomes" id="UP000051176"/>
    </source>
</evidence>
<keyword evidence="6" id="KW-1185">Reference proteome</keyword>
<dbReference type="Pfam" id="PF06458">
    <property type="entry name" value="MucBP"/>
    <property type="match status" value="1"/>
</dbReference>
<gene>
    <name evidence="5" type="ORF">FD07_GL000135</name>
</gene>
<dbReference type="OrthoDB" id="2328848at2"/>
<dbReference type="eggNOG" id="COG4932">
    <property type="taxonomic scope" value="Bacteria"/>
</dbReference>
<organism evidence="5 6">
    <name type="scientific">Levilactobacillus parabrevis ATCC 53295</name>
    <dbReference type="NCBI Taxonomy" id="1267003"/>
    <lineage>
        <taxon>Bacteria</taxon>
        <taxon>Bacillati</taxon>
        <taxon>Bacillota</taxon>
        <taxon>Bacilli</taxon>
        <taxon>Lactobacillales</taxon>
        <taxon>Lactobacillaceae</taxon>
        <taxon>Levilactobacillus</taxon>
    </lineage>
</organism>
<dbReference type="InterPro" id="IPR009459">
    <property type="entry name" value="MucBP_dom"/>
</dbReference>
<feature type="signal peptide" evidence="2">
    <location>
        <begin position="1"/>
        <end position="25"/>
    </location>
</feature>
<feature type="domain" description="DUF5776" evidence="4">
    <location>
        <begin position="527"/>
        <end position="593"/>
    </location>
</feature>
<dbReference type="InterPro" id="IPR005046">
    <property type="entry name" value="DUF285"/>
</dbReference>
<dbReference type="STRING" id="357278.IV61_GL000826"/>
<dbReference type="Gene3D" id="3.80.10.10">
    <property type="entry name" value="Ribonuclease Inhibitor"/>
    <property type="match status" value="1"/>
</dbReference>
<accession>A0A0R1H2M7</accession>
<feature type="domain" description="MucBP" evidence="3">
    <location>
        <begin position="368"/>
        <end position="429"/>
    </location>
</feature>
<comment type="caution">
    <text evidence="5">The sequence shown here is derived from an EMBL/GenBank/DDBJ whole genome shotgun (WGS) entry which is preliminary data.</text>
</comment>
<evidence type="ECO:0000256" key="1">
    <source>
        <dbReference type="ARBA" id="ARBA00022737"/>
    </source>
</evidence>
<dbReference type="NCBIfam" id="TIGR02167">
    <property type="entry name" value="Liste_lipo_26"/>
    <property type="match status" value="2"/>
</dbReference>
<dbReference type="PATRIC" id="fig|1267003.4.peg.135"/>
<evidence type="ECO:0008006" key="7">
    <source>
        <dbReference type="Google" id="ProtNLM"/>
    </source>
</evidence>
<sequence length="596" mass="63927">MNLKVNLLLLSLALGIAAAPVTALADGSTVVATPATAKAADATKADNLAAGRYGSVDWYLTASGELHLGAGTLGEDTSLPVQVGQLAAQIATAEDGVTTPTSAQAQAAADQVTKVVLDGAVKTPADASYLFAQLRDVTAYEHLGRLDTSQATTMNGMFQASNVDSVTTDIDVSHFDTANVTAMQFMFYGQKSVENLDVSNFNMDKVTTTTDMFYQTRSLQEVNFAKGSFNSLTSAMYMFLSSGAQVVKLPQFAPAAKFTGGSMFYGTTIVTTLTLGPGAHFKGTISLNTPRQNMPDDFTGVWEAVGDGTIGNPLGAKYATGDDITNLYNGTDNPKSVETYVWEPINRVIEPTTPPVTPPVTPSENVQPVTVQYVDENGQRLADDVTLTGQLGATYTADQRAFSGYKLVKTVGQANGTFSQQAQTVTFHYAPNVVSGGDAAAIAPMAGVVYATKKVGLYKTKNFSKQSLKHWYAKTKRTNRPMFVVTGFATSKKGNLRYKVKDVNHNSKTAGKTGYMTAKHAYVSPVYYASKAKAIKVINAKGINAYQQKSLKTKKNHYKSGQKLKIRKIVKFNKTTRFQLTNGKYVTANKKLVIAE</sequence>
<dbReference type="Pfam" id="PF03382">
    <property type="entry name" value="DUF285"/>
    <property type="match status" value="1"/>
</dbReference>
<dbReference type="Pfam" id="PF19087">
    <property type="entry name" value="DUF5776"/>
    <property type="match status" value="1"/>
</dbReference>
<evidence type="ECO:0000256" key="2">
    <source>
        <dbReference type="SAM" id="SignalP"/>
    </source>
</evidence>
<protein>
    <recommendedName>
        <fullName evidence="7">DUF5776 domain-containing protein</fullName>
    </recommendedName>
</protein>